<protein>
    <submittedName>
        <fullName evidence="1">GrpB family protein</fullName>
    </submittedName>
</protein>
<evidence type="ECO:0000313" key="2">
    <source>
        <dbReference type="Proteomes" id="UP000663929"/>
    </source>
</evidence>
<dbReference type="EMBL" id="CP071793">
    <property type="protein sequence ID" value="QTD47720.1"/>
    <property type="molecule type" value="Genomic_DNA"/>
</dbReference>
<sequence>MPMEVRVVAYDPDWPQMFRNESRQIAAVLGPDLIEIHHIGSTAITGIYAKPIIDMLGEARHLAAVDRHAAEMTDLGYEALGEFGIPGRRYFRKETPEGRRTHHLHVFSAGCDQVRRHLGFRDFMNRHPEWAQRYSALKRKLAAAHPDDIEAYMDGKDPFIGEIDRLVARRQSGD</sequence>
<dbReference type="PANTHER" id="PTHR34822">
    <property type="entry name" value="GRPB DOMAIN PROTEIN (AFU_ORTHOLOGUE AFUA_1G01530)"/>
    <property type="match status" value="1"/>
</dbReference>
<dbReference type="SUPFAM" id="SSF81301">
    <property type="entry name" value="Nucleotidyltransferase"/>
    <property type="match status" value="1"/>
</dbReference>
<dbReference type="AlphaFoldDB" id="A0A8A4TDT2"/>
<dbReference type="RefSeq" id="WP_237377386.1">
    <property type="nucleotide sequence ID" value="NZ_CP071793.1"/>
</dbReference>
<dbReference type="Proteomes" id="UP000663929">
    <property type="component" value="Chromosome"/>
</dbReference>
<dbReference type="KEGG" id="scor:J3U87_19190"/>
<dbReference type="InterPro" id="IPR007344">
    <property type="entry name" value="GrpB/CoaE"/>
</dbReference>
<name>A0A8A4TDT2_SULCO</name>
<gene>
    <name evidence="1" type="ORF">J3U87_19190</name>
</gene>
<keyword evidence="2" id="KW-1185">Reference proteome</keyword>
<dbReference type="PANTHER" id="PTHR34822:SF1">
    <property type="entry name" value="GRPB FAMILY PROTEIN"/>
    <property type="match status" value="1"/>
</dbReference>
<accession>A0A8A4TDT2</accession>
<dbReference type="InterPro" id="IPR043519">
    <property type="entry name" value="NT_sf"/>
</dbReference>
<evidence type="ECO:0000313" key="1">
    <source>
        <dbReference type="EMBL" id="QTD47720.1"/>
    </source>
</evidence>
<dbReference type="Gene3D" id="3.30.460.10">
    <property type="entry name" value="Beta Polymerase, domain 2"/>
    <property type="match status" value="1"/>
</dbReference>
<reference evidence="1" key="1">
    <citation type="submission" date="2021-03" db="EMBL/GenBank/DDBJ databases">
        <title>Acanthopleuribacteraceae sp. M133.</title>
        <authorList>
            <person name="Wang G."/>
        </authorList>
    </citation>
    <scope>NUCLEOTIDE SEQUENCE</scope>
    <source>
        <strain evidence="1">M133</strain>
    </source>
</reference>
<proteinExistence type="predicted"/>
<organism evidence="1 2">
    <name type="scientific">Sulfidibacter corallicola</name>
    <dbReference type="NCBI Taxonomy" id="2818388"/>
    <lineage>
        <taxon>Bacteria</taxon>
        <taxon>Pseudomonadati</taxon>
        <taxon>Acidobacteriota</taxon>
        <taxon>Holophagae</taxon>
        <taxon>Acanthopleuribacterales</taxon>
        <taxon>Acanthopleuribacteraceae</taxon>
        <taxon>Sulfidibacter</taxon>
    </lineage>
</organism>
<dbReference type="Pfam" id="PF04229">
    <property type="entry name" value="GrpB"/>
    <property type="match status" value="1"/>
</dbReference>